<feature type="compositionally biased region" description="Polar residues" evidence="3">
    <location>
        <begin position="98"/>
        <end position="110"/>
    </location>
</feature>
<dbReference type="PROSITE" id="PS50237">
    <property type="entry name" value="HECT"/>
    <property type="match status" value="1"/>
</dbReference>
<dbReference type="Proteomes" id="UP001152795">
    <property type="component" value="Unassembled WGS sequence"/>
</dbReference>
<comment type="caution">
    <text evidence="4">The sequence shown here is derived from an EMBL/GenBank/DDBJ whole genome shotgun (WGS) entry which is preliminary data.</text>
</comment>
<evidence type="ECO:0000313" key="4">
    <source>
        <dbReference type="EMBL" id="CAB4032375.1"/>
    </source>
</evidence>
<comment type="caution">
    <text evidence="2">Lacks conserved residue(s) required for the propagation of feature annotation.</text>
</comment>
<dbReference type="OrthoDB" id="6157278at2759"/>
<keyword evidence="1 2" id="KW-0833">Ubl conjugation pathway</keyword>
<evidence type="ECO:0000256" key="1">
    <source>
        <dbReference type="ARBA" id="ARBA00022786"/>
    </source>
</evidence>
<protein>
    <submittedName>
        <fullName evidence="4">E3 ubiquitin- ligase TOM1-like, partial</fullName>
    </submittedName>
</protein>
<keyword evidence="5" id="KW-1185">Reference proteome</keyword>
<proteinExistence type="predicted"/>
<evidence type="ECO:0000256" key="3">
    <source>
        <dbReference type="SAM" id="MobiDB-lite"/>
    </source>
</evidence>
<evidence type="ECO:0000256" key="2">
    <source>
        <dbReference type="PROSITE-ProRule" id="PRU00104"/>
    </source>
</evidence>
<feature type="region of interest" description="Disordered" evidence="3">
    <location>
        <begin position="90"/>
        <end position="111"/>
    </location>
</feature>
<dbReference type="Gene3D" id="3.90.1750.10">
    <property type="entry name" value="Hect, E3 ligase catalytic domains"/>
    <property type="match status" value="1"/>
</dbReference>
<sequence length="243" mass="27797">MNAVYDWVGSLSLTPEHFTLTDFVASRFEEEQSVRHASSVVLYMRERCDDDDDDDDLPKFMVSSDSEASNSLMHVHEPNEYLPNKIMEEDESDHENGSEASTLSQGTFPSETYRRQMRQLERMREVLAEDEEPSTSQTDENHDDKNLQSVREVHVRRATIVDDVLNQFRDPTILRCSLAVTFNDETGLDFGGLTQELFSTFWDAVWDMYFEGETAKVPFVPPQSIANSKAAFKAIGRVLAHGW</sequence>
<dbReference type="EMBL" id="CACRXK020018351">
    <property type="protein sequence ID" value="CAB4032375.1"/>
    <property type="molecule type" value="Genomic_DNA"/>
</dbReference>
<reference evidence="4" key="1">
    <citation type="submission" date="2020-04" db="EMBL/GenBank/DDBJ databases">
        <authorList>
            <person name="Alioto T."/>
            <person name="Alioto T."/>
            <person name="Gomez Garrido J."/>
        </authorList>
    </citation>
    <scope>NUCLEOTIDE SEQUENCE</scope>
    <source>
        <strain evidence="4">A484AB</strain>
    </source>
</reference>
<keyword evidence="4" id="KW-0436">Ligase</keyword>
<feature type="non-terminal residue" evidence="4">
    <location>
        <position position="1"/>
    </location>
</feature>
<name>A0A7D9JMA5_PARCT</name>
<dbReference type="GO" id="GO:0004842">
    <property type="term" value="F:ubiquitin-protein transferase activity"/>
    <property type="evidence" value="ECO:0007669"/>
    <property type="project" value="InterPro"/>
</dbReference>
<evidence type="ECO:0000313" key="5">
    <source>
        <dbReference type="Proteomes" id="UP001152795"/>
    </source>
</evidence>
<dbReference type="InterPro" id="IPR000569">
    <property type="entry name" value="HECT_dom"/>
</dbReference>
<dbReference type="GO" id="GO:0016874">
    <property type="term" value="F:ligase activity"/>
    <property type="evidence" value="ECO:0007669"/>
    <property type="project" value="UniProtKB-KW"/>
</dbReference>
<dbReference type="AlphaFoldDB" id="A0A7D9JMA5"/>
<accession>A0A7D9JMA5</accession>
<gene>
    <name evidence="4" type="ORF">PACLA_8A088257</name>
</gene>
<dbReference type="InterPro" id="IPR035983">
    <property type="entry name" value="Hect_E3_ubiquitin_ligase"/>
</dbReference>
<organism evidence="4 5">
    <name type="scientific">Paramuricea clavata</name>
    <name type="common">Red gorgonian</name>
    <name type="synonym">Violescent sea-whip</name>
    <dbReference type="NCBI Taxonomy" id="317549"/>
    <lineage>
        <taxon>Eukaryota</taxon>
        <taxon>Metazoa</taxon>
        <taxon>Cnidaria</taxon>
        <taxon>Anthozoa</taxon>
        <taxon>Octocorallia</taxon>
        <taxon>Malacalcyonacea</taxon>
        <taxon>Plexauridae</taxon>
        <taxon>Paramuricea</taxon>
    </lineage>
</organism>
<dbReference type="SUPFAM" id="SSF56204">
    <property type="entry name" value="Hect, E3 ligase catalytic domain"/>
    <property type="match status" value="1"/>
</dbReference>